<comment type="caution">
    <text evidence="2">The sequence shown here is derived from an EMBL/GenBank/DDBJ whole genome shotgun (WGS) entry which is preliminary data.</text>
</comment>
<dbReference type="AlphaFoldDB" id="A0A0L7L3S6"/>
<dbReference type="EMBL" id="JTDY01003149">
    <property type="protein sequence ID" value="KOB70070.1"/>
    <property type="molecule type" value="Genomic_DNA"/>
</dbReference>
<evidence type="ECO:0000313" key="3">
    <source>
        <dbReference type="Proteomes" id="UP000037510"/>
    </source>
</evidence>
<gene>
    <name evidence="2" type="ORF">OBRU01_15851</name>
</gene>
<organism evidence="2 3">
    <name type="scientific">Operophtera brumata</name>
    <name type="common">Winter moth</name>
    <name type="synonym">Phalaena brumata</name>
    <dbReference type="NCBI Taxonomy" id="104452"/>
    <lineage>
        <taxon>Eukaryota</taxon>
        <taxon>Metazoa</taxon>
        <taxon>Ecdysozoa</taxon>
        <taxon>Arthropoda</taxon>
        <taxon>Hexapoda</taxon>
        <taxon>Insecta</taxon>
        <taxon>Pterygota</taxon>
        <taxon>Neoptera</taxon>
        <taxon>Endopterygota</taxon>
        <taxon>Lepidoptera</taxon>
        <taxon>Glossata</taxon>
        <taxon>Ditrysia</taxon>
        <taxon>Geometroidea</taxon>
        <taxon>Geometridae</taxon>
        <taxon>Larentiinae</taxon>
        <taxon>Operophtera</taxon>
    </lineage>
</organism>
<keyword evidence="1" id="KW-1133">Transmembrane helix</keyword>
<keyword evidence="3" id="KW-1185">Reference proteome</keyword>
<keyword evidence="1" id="KW-0472">Membrane</keyword>
<accession>A0A0L7L3S6</accession>
<evidence type="ECO:0000313" key="2">
    <source>
        <dbReference type="EMBL" id="KOB70070.1"/>
    </source>
</evidence>
<dbReference type="Proteomes" id="UP000037510">
    <property type="component" value="Unassembled WGS sequence"/>
</dbReference>
<feature type="transmembrane region" description="Helical" evidence="1">
    <location>
        <begin position="20"/>
        <end position="39"/>
    </location>
</feature>
<protein>
    <submittedName>
        <fullName evidence="2">Odorant receptor 56</fullName>
    </submittedName>
</protein>
<keyword evidence="2" id="KW-0675">Receptor</keyword>
<sequence length="166" mass="18176">MVQLGDLVQIWGNLPLMVNTSFLLFTNCALAAKIIVVGWRSQAVQHIIDDGDHDIKTMDTGEGKSIIKNAEKNSLPLRAWLATLPQYLTQLSNALGTVCHVHGARGDYSVGLGCQHREEQPIPLRAWSATLPQYLTQLSNALGTVCRLHGARGDYSAGLGCQRRKE</sequence>
<evidence type="ECO:0000256" key="1">
    <source>
        <dbReference type="SAM" id="Phobius"/>
    </source>
</evidence>
<keyword evidence="1" id="KW-0812">Transmembrane</keyword>
<reference evidence="2 3" key="1">
    <citation type="journal article" date="2015" name="Genome Biol. Evol.">
        <title>The genome of winter moth (Operophtera brumata) provides a genomic perspective on sexual dimorphism and phenology.</title>
        <authorList>
            <person name="Derks M.F."/>
            <person name="Smit S."/>
            <person name="Salis L."/>
            <person name="Schijlen E."/>
            <person name="Bossers A."/>
            <person name="Mateman C."/>
            <person name="Pijl A.S."/>
            <person name="de Ridder D."/>
            <person name="Groenen M.A."/>
            <person name="Visser M.E."/>
            <person name="Megens H.J."/>
        </authorList>
    </citation>
    <scope>NUCLEOTIDE SEQUENCE [LARGE SCALE GENOMIC DNA]</scope>
    <source>
        <strain evidence="2">WM2013NL</strain>
        <tissue evidence="2">Head and thorax</tissue>
    </source>
</reference>
<name>A0A0L7L3S6_OPEBR</name>
<proteinExistence type="predicted"/>